<proteinExistence type="predicted"/>
<keyword evidence="1" id="KW-0472">Membrane</keyword>
<gene>
    <name evidence="2" type="ORF">LKD70_08740</name>
</gene>
<keyword evidence="1" id="KW-0812">Transmembrane</keyword>
<feature type="transmembrane region" description="Helical" evidence="1">
    <location>
        <begin position="192"/>
        <end position="212"/>
    </location>
</feature>
<feature type="transmembrane region" description="Helical" evidence="1">
    <location>
        <begin position="218"/>
        <end position="239"/>
    </location>
</feature>
<feature type="transmembrane region" description="Helical" evidence="1">
    <location>
        <begin position="130"/>
        <end position="153"/>
    </location>
</feature>
<sequence length="255" mass="27819">MEKELKLMFDQADREIPVSGRRKGEAKEALFRFEARDRCTDICGSRIQVVQNCMYYMDKRIWAAGTAADFLLAVIFMAMRYYGASAGDAVGFLMPAAAFSGAVSILVLSGMFSDGMAELSDTCYFSTKQLACMEMLLLGAVNLTFLLFLIFFAGVQWELPFVQTGMYAGVPFLFSTVLCMGTLLMEKFRNKPYAVTAAGMLSSAGAFGASFVPEMYAAYAAFAWGAGAAAGGIILIFQIRLLLRKIGKGEILCTE</sequence>
<feature type="transmembrane region" description="Helical" evidence="1">
    <location>
        <begin position="89"/>
        <end position="109"/>
    </location>
</feature>
<protein>
    <submittedName>
        <fullName evidence="2">Uncharacterized protein</fullName>
    </submittedName>
</protein>
<comment type="caution">
    <text evidence="2">The sequence shown here is derived from an EMBL/GenBank/DDBJ whole genome shotgun (WGS) entry which is preliminary data.</text>
</comment>
<dbReference type="RefSeq" id="WP_227707643.1">
    <property type="nucleotide sequence ID" value="NZ_JAJEQX010000013.1"/>
</dbReference>
<organism evidence="2 3">
    <name type="scientific">Ruminococcus turbiniformis</name>
    <dbReference type="NCBI Taxonomy" id="2881258"/>
    <lineage>
        <taxon>Bacteria</taxon>
        <taxon>Bacillati</taxon>
        <taxon>Bacillota</taxon>
        <taxon>Clostridia</taxon>
        <taxon>Eubacteriales</taxon>
        <taxon>Oscillospiraceae</taxon>
        <taxon>Ruminococcus</taxon>
    </lineage>
</organism>
<accession>A0ABS8FWS3</accession>
<feature type="transmembrane region" description="Helical" evidence="1">
    <location>
        <begin position="165"/>
        <end position="185"/>
    </location>
</feature>
<evidence type="ECO:0000256" key="1">
    <source>
        <dbReference type="SAM" id="Phobius"/>
    </source>
</evidence>
<feature type="transmembrane region" description="Helical" evidence="1">
    <location>
        <begin position="61"/>
        <end position="83"/>
    </location>
</feature>
<name>A0ABS8FWS3_9FIRM</name>
<dbReference type="Proteomes" id="UP001198151">
    <property type="component" value="Unassembled WGS sequence"/>
</dbReference>
<evidence type="ECO:0000313" key="2">
    <source>
        <dbReference type="EMBL" id="MCC2254502.1"/>
    </source>
</evidence>
<keyword evidence="1" id="KW-1133">Transmembrane helix</keyword>
<reference evidence="2 3" key="1">
    <citation type="submission" date="2021-10" db="EMBL/GenBank/DDBJ databases">
        <title>Anaerobic single-cell dispensing facilitates the cultivation of human gut bacteria.</title>
        <authorList>
            <person name="Afrizal A."/>
        </authorList>
    </citation>
    <scope>NUCLEOTIDE SEQUENCE [LARGE SCALE GENOMIC DNA]</scope>
    <source>
        <strain evidence="2 3">CLA-AA-H200</strain>
    </source>
</reference>
<dbReference type="EMBL" id="JAJEQX010000013">
    <property type="protein sequence ID" value="MCC2254502.1"/>
    <property type="molecule type" value="Genomic_DNA"/>
</dbReference>
<evidence type="ECO:0000313" key="3">
    <source>
        <dbReference type="Proteomes" id="UP001198151"/>
    </source>
</evidence>
<keyword evidence="3" id="KW-1185">Reference proteome</keyword>